<reference evidence="3 4" key="1">
    <citation type="journal article" date="2011" name="PLoS Genet.">
        <title>Genome sequencing and comparative transcriptomics of the model entomopathogenic fungi Metarhizium anisopliae and M. acridum.</title>
        <authorList>
            <person name="Gao Q."/>
            <person name="Jin K."/>
            <person name="Ying S.H."/>
            <person name="Zhang Y."/>
            <person name="Xiao G."/>
            <person name="Shang Y."/>
            <person name="Duan Z."/>
            <person name="Hu X."/>
            <person name="Xie X.Q."/>
            <person name="Zhou G."/>
            <person name="Peng G."/>
            <person name="Luo Z."/>
            <person name="Huang W."/>
            <person name="Wang B."/>
            <person name="Fang W."/>
            <person name="Wang S."/>
            <person name="Zhong Y."/>
            <person name="Ma L.J."/>
            <person name="St Leger R.J."/>
            <person name="Zhao G.P."/>
            <person name="Pei Y."/>
            <person name="Feng M.G."/>
            <person name="Xia Y."/>
            <person name="Wang C."/>
        </authorList>
    </citation>
    <scope>NUCLEOTIDE SEQUENCE [LARGE SCALE GENOMIC DNA]</scope>
    <source>
        <strain evidence="3 4">CQMa 102</strain>
    </source>
</reference>
<dbReference type="AlphaFoldDB" id="E9E4Q7"/>
<organism evidence="4">
    <name type="scientific">Metarhizium acridum (strain CQMa 102)</name>
    <dbReference type="NCBI Taxonomy" id="655827"/>
    <lineage>
        <taxon>Eukaryota</taxon>
        <taxon>Fungi</taxon>
        <taxon>Dikarya</taxon>
        <taxon>Ascomycota</taxon>
        <taxon>Pezizomycotina</taxon>
        <taxon>Sordariomycetes</taxon>
        <taxon>Hypocreomycetidae</taxon>
        <taxon>Hypocreales</taxon>
        <taxon>Clavicipitaceae</taxon>
        <taxon>Metarhizium</taxon>
    </lineage>
</organism>
<dbReference type="PROSITE" id="PS50181">
    <property type="entry name" value="FBOX"/>
    <property type="match status" value="1"/>
</dbReference>
<feature type="domain" description="F-box" evidence="2">
    <location>
        <begin position="145"/>
        <end position="191"/>
    </location>
</feature>
<evidence type="ECO:0000259" key="2">
    <source>
        <dbReference type="PROSITE" id="PS50181"/>
    </source>
</evidence>
<evidence type="ECO:0000313" key="3">
    <source>
        <dbReference type="EMBL" id="EFY89080.1"/>
    </source>
</evidence>
<dbReference type="InParanoid" id="E9E4Q7"/>
<dbReference type="EMBL" id="GL698503">
    <property type="protein sequence ID" value="EFY89080.1"/>
    <property type="molecule type" value="Genomic_DNA"/>
</dbReference>
<dbReference type="OrthoDB" id="165382at2759"/>
<dbReference type="STRING" id="655827.E9E4Q7"/>
<gene>
    <name evidence="3" type="ORF">MAC_04855</name>
</gene>
<name>E9E4Q7_METAQ</name>
<keyword evidence="4" id="KW-1185">Reference proteome</keyword>
<proteinExistence type="predicted"/>
<accession>E9E4Q7</accession>
<dbReference type="Proteomes" id="UP000002499">
    <property type="component" value="Unassembled WGS sequence"/>
</dbReference>
<evidence type="ECO:0000256" key="1">
    <source>
        <dbReference type="SAM" id="MobiDB-lite"/>
    </source>
</evidence>
<protein>
    <recommendedName>
        <fullName evidence="2">F-box domain-containing protein</fullName>
    </recommendedName>
</protein>
<dbReference type="eggNOG" id="ENOG502SM08">
    <property type="taxonomic scope" value="Eukaryota"/>
</dbReference>
<dbReference type="InterPro" id="IPR001810">
    <property type="entry name" value="F-box_dom"/>
</dbReference>
<sequence>MVSSGRRAMVGSSALSKFRVGCVGQGNLLTLHAGATTACQLSTHQLQSSRQHRNRAASAVQKSASTLRSQTPSTLSFLGGPRAAAHVAKSPASIRREPRLRRHYTCHTIHRRDFDCVVVAADPGQHDHARLTFFNNLGASGSAGLGRLQRLPLELLSSVCLLLDVQSAFNFSQANRSARQTIASIPQYRRLREHALGCIWALFRTGLAPRISTSTLLSTLSTERCVICGSFGGFVFLPTSERCCFYCIESAPALRTVSLHSLCKASGMPAAQLEKSIPVLRSVPGTYSSAMTRRSRRTYLASAYHTLEVLPRDENEDPRTTLGGLPDSQVLRCMASTRLPYASPSTGESQLGRSCKGRQIALEADMCEENFSRRERLYSPLLGLPRGKGALAFQRGRHSCG</sequence>
<dbReference type="KEGG" id="maw:19249166"/>
<dbReference type="HOGENOM" id="CLU_687131_0_0_1"/>
<evidence type="ECO:0000313" key="4">
    <source>
        <dbReference type="Proteomes" id="UP000002499"/>
    </source>
</evidence>
<feature type="region of interest" description="Disordered" evidence="1">
    <location>
        <begin position="46"/>
        <end position="72"/>
    </location>
</feature>
<dbReference type="GeneID" id="19249166"/>
<feature type="compositionally biased region" description="Polar residues" evidence="1">
    <location>
        <begin position="60"/>
        <end position="72"/>
    </location>
</feature>